<evidence type="ECO:0000313" key="1">
    <source>
        <dbReference type="EMBL" id="MFD3003949.1"/>
    </source>
</evidence>
<dbReference type="Proteomes" id="UP001597641">
    <property type="component" value="Unassembled WGS sequence"/>
</dbReference>
<accession>A0ABW6C6Z4</accession>
<reference evidence="2" key="1">
    <citation type="journal article" date="2019" name="Int. J. Syst. Evol. Microbiol.">
        <title>The Global Catalogue of Microorganisms (GCM) 10K type strain sequencing project: providing services to taxonomists for standard genome sequencing and annotation.</title>
        <authorList>
            <consortium name="The Broad Institute Genomics Platform"/>
            <consortium name="The Broad Institute Genome Sequencing Center for Infectious Disease"/>
            <person name="Wu L."/>
            <person name="Ma J."/>
        </authorList>
    </citation>
    <scope>NUCLEOTIDE SEQUENCE [LARGE SCALE GENOMIC DNA]</scope>
    <source>
        <strain evidence="2">KCTC 23984</strain>
    </source>
</reference>
<dbReference type="EMBL" id="JBHUOX010000057">
    <property type="protein sequence ID" value="MFD3003949.1"/>
    <property type="molecule type" value="Genomic_DNA"/>
</dbReference>
<sequence>MNLHEFNYHARQERAELVWEYGRFLCIRYKGGCSIVLYHMGEFFAEVWYSPTQNRIKLVRGFSSQANLEPYLKMINLKTLMG</sequence>
<keyword evidence="2" id="KW-1185">Reference proteome</keyword>
<name>A0ABW6C6Z4_9BACT</name>
<evidence type="ECO:0000313" key="2">
    <source>
        <dbReference type="Proteomes" id="UP001597641"/>
    </source>
</evidence>
<proteinExistence type="predicted"/>
<protein>
    <submittedName>
        <fullName evidence="1">Uncharacterized protein</fullName>
    </submittedName>
</protein>
<gene>
    <name evidence="1" type="ORF">ACFS7Z_26570</name>
</gene>
<organism evidence="1 2">
    <name type="scientific">Pontibacter toksunensis</name>
    <dbReference type="NCBI Taxonomy" id="1332631"/>
    <lineage>
        <taxon>Bacteria</taxon>
        <taxon>Pseudomonadati</taxon>
        <taxon>Bacteroidota</taxon>
        <taxon>Cytophagia</taxon>
        <taxon>Cytophagales</taxon>
        <taxon>Hymenobacteraceae</taxon>
        <taxon>Pontibacter</taxon>
    </lineage>
</organism>
<comment type="caution">
    <text evidence="1">The sequence shown here is derived from an EMBL/GenBank/DDBJ whole genome shotgun (WGS) entry which is preliminary data.</text>
</comment>